<dbReference type="PATRIC" id="fig|45065.4.peg.950"/>
<comment type="caution">
    <text evidence="1">The sequence shown here is derived from an EMBL/GenBank/DDBJ whole genome shotgun (WGS) entry which is preliminary data.</text>
</comment>
<keyword evidence="1" id="KW-0238">DNA-binding</keyword>
<dbReference type="STRING" id="45065.Lgee_0884"/>
<gene>
    <name evidence="1" type="ORF">Lgee_0884</name>
</gene>
<dbReference type="Pfam" id="PF07879">
    <property type="entry name" value="PHB_acc_N"/>
    <property type="match status" value="1"/>
</dbReference>
<dbReference type="OrthoDB" id="9795345at2"/>
<dbReference type="RefSeq" id="WP_028386086.1">
    <property type="nucleotide sequence ID" value="NZ_CAAAHN010000008.1"/>
</dbReference>
<evidence type="ECO:0000313" key="2">
    <source>
        <dbReference type="Proteomes" id="UP000054785"/>
    </source>
</evidence>
<dbReference type="Proteomes" id="UP000054785">
    <property type="component" value="Unassembled WGS sequence"/>
</dbReference>
<dbReference type="GO" id="GO:0003677">
    <property type="term" value="F:DNA binding"/>
    <property type="evidence" value="ECO:0007669"/>
    <property type="project" value="UniProtKB-KW"/>
</dbReference>
<dbReference type="EMBL" id="LNYC01000031">
    <property type="protein sequence ID" value="KTD00979.1"/>
    <property type="molecule type" value="Genomic_DNA"/>
</dbReference>
<evidence type="ECO:0000313" key="1">
    <source>
        <dbReference type="EMBL" id="KTD00979.1"/>
    </source>
</evidence>
<dbReference type="AlphaFoldDB" id="A0A0W0TYX4"/>
<proteinExistence type="predicted"/>
<organism evidence="1 2">
    <name type="scientific">Legionella geestiana</name>
    <dbReference type="NCBI Taxonomy" id="45065"/>
    <lineage>
        <taxon>Bacteria</taxon>
        <taxon>Pseudomonadati</taxon>
        <taxon>Pseudomonadota</taxon>
        <taxon>Gammaproteobacteria</taxon>
        <taxon>Legionellales</taxon>
        <taxon>Legionellaceae</taxon>
        <taxon>Legionella</taxon>
    </lineage>
</organism>
<sequence>MTREIRKYPNRRLYDLTKSRYITMDTLRAYVIDGLAFTVIDAKTGEDLTSNVLLQILMEMQSGGTRLLHPELLRQLIRLLHHPLAQSVQASLNQSLQALEPLLHSNRTTGSTADEFTEAWKAPLAEWLTFWESIAGQVPKK</sequence>
<accession>A0A0W0TYX4</accession>
<protein>
    <submittedName>
        <fullName evidence="1">PHB/PHA accumulation regulator DNA-binding domain protein</fullName>
    </submittedName>
</protein>
<keyword evidence="2" id="KW-1185">Reference proteome</keyword>
<name>A0A0W0TYX4_9GAMM</name>
<dbReference type="InterPro" id="IPR012909">
    <property type="entry name" value="PHA_DNA-bd_N"/>
</dbReference>
<reference evidence="1 2" key="1">
    <citation type="submission" date="2015-11" db="EMBL/GenBank/DDBJ databases">
        <title>Genomic analysis of 38 Legionella species identifies large and diverse effector repertoires.</title>
        <authorList>
            <person name="Burstein D."/>
            <person name="Amaro F."/>
            <person name="Zusman T."/>
            <person name="Lifshitz Z."/>
            <person name="Cohen O."/>
            <person name="Gilbert J.A."/>
            <person name="Pupko T."/>
            <person name="Shuman H.A."/>
            <person name="Segal G."/>
        </authorList>
    </citation>
    <scope>NUCLEOTIDE SEQUENCE [LARGE SCALE GENOMIC DNA]</scope>
    <source>
        <strain evidence="1 2">ATCC 49504</strain>
    </source>
</reference>